<reference evidence="9 10" key="1">
    <citation type="journal article" date="2010" name="Stand. Genomic Sci.">
        <title>Complete genome sequence of Conexibacter woesei type strain (ID131577).</title>
        <authorList>
            <person name="Pukall R."/>
            <person name="Lapidus A."/>
            <person name="Glavina Del Rio T."/>
            <person name="Copeland A."/>
            <person name="Tice H."/>
            <person name="Cheng J.-F."/>
            <person name="Lucas S."/>
            <person name="Chen F."/>
            <person name="Nolan M."/>
            <person name="Bruce D."/>
            <person name="Goodwin L."/>
            <person name="Pitluck S."/>
            <person name="Mavromatis K."/>
            <person name="Ivanova N."/>
            <person name="Ovchinnikova G."/>
            <person name="Pati A."/>
            <person name="Chen A."/>
            <person name="Palaniappan K."/>
            <person name="Land M."/>
            <person name="Hauser L."/>
            <person name="Chang Y.-J."/>
            <person name="Jeffries C.D."/>
            <person name="Chain P."/>
            <person name="Meincke L."/>
            <person name="Sims D."/>
            <person name="Brettin T."/>
            <person name="Detter J.C."/>
            <person name="Rohde M."/>
            <person name="Goeker M."/>
            <person name="Bristow J."/>
            <person name="Eisen J.A."/>
            <person name="Markowitz V."/>
            <person name="Kyrpides N.C."/>
            <person name="Klenk H.-P."/>
            <person name="Hugenholtz P."/>
        </authorList>
    </citation>
    <scope>NUCLEOTIDE SEQUENCE [LARGE SCALE GENOMIC DNA]</scope>
    <source>
        <strain evidence="10">DSM 14684 / CIP 108061 / JCM 11494 / NBRC 100937 / ID131577</strain>
    </source>
</reference>
<evidence type="ECO:0000256" key="2">
    <source>
        <dbReference type="ARBA" id="ARBA00006464"/>
    </source>
</evidence>
<dbReference type="eggNOG" id="COG1086">
    <property type="taxonomic scope" value="Bacteria"/>
</dbReference>
<dbReference type="InterPro" id="IPR017475">
    <property type="entry name" value="EPS_sugar_tfrase"/>
</dbReference>
<dbReference type="Pfam" id="PF13727">
    <property type="entry name" value="CoA_binding_3"/>
    <property type="match status" value="1"/>
</dbReference>
<evidence type="ECO:0000313" key="9">
    <source>
        <dbReference type="EMBL" id="ADB53702.1"/>
    </source>
</evidence>
<gene>
    <name evidence="9" type="ordered locus">Cwoe_5296</name>
</gene>
<dbReference type="InterPro" id="IPR003362">
    <property type="entry name" value="Bact_transf"/>
</dbReference>
<accession>D3FFA9</accession>
<keyword evidence="6 7" id="KW-0472">Membrane</keyword>
<keyword evidence="10" id="KW-1185">Reference proteome</keyword>
<evidence type="ECO:0000256" key="1">
    <source>
        <dbReference type="ARBA" id="ARBA00004141"/>
    </source>
</evidence>
<keyword evidence="3 9" id="KW-0808">Transferase</keyword>
<evidence type="ECO:0000256" key="7">
    <source>
        <dbReference type="SAM" id="Phobius"/>
    </source>
</evidence>
<feature type="transmembrane region" description="Helical" evidence="7">
    <location>
        <begin position="65"/>
        <end position="86"/>
    </location>
</feature>
<sequence>MRIAEAGPGVELLEELLRDSSRAEPGERVRLLRRRLQIGLRATELAAGAIGGVAIGAIVNASPLGMVAAIVGFMLAWRFVGSIAGICTDPDPRPWTSTMDKAKTTVSVALVTSWLALGALSLLGAPHAITASIVASVIAALSAMNGRGVVQSLVMRSQAVRQRTVILGSGIVARKVVERLELAPHLGLEVIGLVDDDVHHASSPDLPRLGPLGDLDAILDHYDVDRVIVAFSRSSHDDLLRCIRTCWDNQVAVDVVPRLFEFLDGARVVDQVGGMPMMSITLPQLSGFARALKRISDAAVSAVMLVLIAPILIAIAIAIKVDSPGPVFFRQKRVGRGGKIFSIYKFRSMYIDAEARKQEFAKYNDANDGVMFKIHDDPRITRLGGFLRRTSLDELPQLLNVLRGDMSLVGPRPLIAEETAAFSEGWHQRRLDLRPGITGPWQIYGRSDIPFHDMLRFDYQYVASWSLGRDLQIMLATIPAMYSGRGAY</sequence>
<dbReference type="Pfam" id="PF02397">
    <property type="entry name" value="Bac_transf"/>
    <property type="match status" value="1"/>
</dbReference>
<dbReference type="RefSeq" id="WP_012936753.1">
    <property type="nucleotide sequence ID" value="NC_013739.1"/>
</dbReference>
<dbReference type="PANTHER" id="PTHR30576">
    <property type="entry name" value="COLANIC BIOSYNTHESIS UDP-GLUCOSE LIPID CARRIER TRANSFERASE"/>
    <property type="match status" value="1"/>
</dbReference>
<dbReference type="EMBL" id="CP001854">
    <property type="protein sequence ID" value="ADB53702.1"/>
    <property type="molecule type" value="Genomic_DNA"/>
</dbReference>
<evidence type="ECO:0000259" key="8">
    <source>
        <dbReference type="Pfam" id="PF02397"/>
    </source>
</evidence>
<protein>
    <submittedName>
        <fullName evidence="9">Exopolysaccharide biosynthesis polyprenyl glycosylphosphotransferase</fullName>
        <ecNumber evidence="9">2.7.8.6</ecNumber>
    </submittedName>
</protein>
<dbReference type="GO" id="GO:0016020">
    <property type="term" value="C:membrane"/>
    <property type="evidence" value="ECO:0007669"/>
    <property type="project" value="UniProtKB-SubCell"/>
</dbReference>
<dbReference type="KEGG" id="cwo:Cwoe_5296"/>
<feature type="transmembrane region" description="Helical" evidence="7">
    <location>
        <begin position="106"/>
        <end position="123"/>
    </location>
</feature>
<dbReference type="PANTHER" id="PTHR30576:SF10">
    <property type="entry name" value="SLL5057 PROTEIN"/>
    <property type="match status" value="1"/>
</dbReference>
<dbReference type="EC" id="2.7.8.6" evidence="9"/>
<evidence type="ECO:0000256" key="5">
    <source>
        <dbReference type="ARBA" id="ARBA00022989"/>
    </source>
</evidence>
<comment type="subcellular location">
    <subcellularLocation>
        <location evidence="1">Membrane</location>
        <topology evidence="1">Multi-pass membrane protein</topology>
    </subcellularLocation>
</comment>
<dbReference type="Proteomes" id="UP000008229">
    <property type="component" value="Chromosome"/>
</dbReference>
<dbReference type="AlphaFoldDB" id="D3FFA9"/>
<comment type="similarity">
    <text evidence="2">Belongs to the bacterial sugar transferase family.</text>
</comment>
<evidence type="ECO:0000256" key="6">
    <source>
        <dbReference type="ARBA" id="ARBA00023136"/>
    </source>
</evidence>
<dbReference type="STRING" id="469383.Cwoe_5296"/>
<feature type="transmembrane region" description="Helical" evidence="7">
    <location>
        <begin position="129"/>
        <end position="150"/>
    </location>
</feature>
<dbReference type="HOGENOM" id="CLU_024920_3_4_11"/>
<reference evidence="10" key="2">
    <citation type="submission" date="2010-01" db="EMBL/GenBank/DDBJ databases">
        <title>The complete genome of Conexibacter woesei DSM 14684.</title>
        <authorList>
            <consortium name="US DOE Joint Genome Institute (JGI-PGF)"/>
            <person name="Lucas S."/>
            <person name="Copeland A."/>
            <person name="Lapidus A."/>
            <person name="Glavina del Rio T."/>
            <person name="Dalin E."/>
            <person name="Tice H."/>
            <person name="Bruce D."/>
            <person name="Goodwin L."/>
            <person name="Pitluck S."/>
            <person name="Kyrpides N."/>
            <person name="Mavromatis K."/>
            <person name="Ivanova N."/>
            <person name="Mikhailova N."/>
            <person name="Chertkov O."/>
            <person name="Brettin T."/>
            <person name="Detter J.C."/>
            <person name="Han C."/>
            <person name="Larimer F."/>
            <person name="Land M."/>
            <person name="Hauser L."/>
            <person name="Markowitz V."/>
            <person name="Cheng J.-F."/>
            <person name="Hugenholtz P."/>
            <person name="Woyke T."/>
            <person name="Wu D."/>
            <person name="Pukall R."/>
            <person name="Steenblock K."/>
            <person name="Schneider S."/>
            <person name="Klenk H.-P."/>
            <person name="Eisen J.A."/>
        </authorList>
    </citation>
    <scope>NUCLEOTIDE SEQUENCE [LARGE SCALE GENOMIC DNA]</scope>
    <source>
        <strain evidence="10">DSM 14684 / CIP 108061 / JCM 11494 / NBRC 100937 / ID131577</strain>
    </source>
</reference>
<proteinExistence type="inferred from homology"/>
<keyword evidence="5 7" id="KW-1133">Transmembrane helix</keyword>
<dbReference type="eggNOG" id="COG2148">
    <property type="taxonomic scope" value="Bacteria"/>
</dbReference>
<evidence type="ECO:0000256" key="3">
    <source>
        <dbReference type="ARBA" id="ARBA00022679"/>
    </source>
</evidence>
<evidence type="ECO:0000313" key="10">
    <source>
        <dbReference type="Proteomes" id="UP000008229"/>
    </source>
</evidence>
<dbReference type="OrthoDB" id="9808602at2"/>
<name>D3FFA9_CONWI</name>
<organism evidence="9 10">
    <name type="scientific">Conexibacter woesei (strain DSM 14684 / CCUG 47730 / CIP 108061 / JCM 11494 / NBRC 100937 / ID131577)</name>
    <dbReference type="NCBI Taxonomy" id="469383"/>
    <lineage>
        <taxon>Bacteria</taxon>
        <taxon>Bacillati</taxon>
        <taxon>Actinomycetota</taxon>
        <taxon>Thermoleophilia</taxon>
        <taxon>Solirubrobacterales</taxon>
        <taxon>Conexibacteraceae</taxon>
        <taxon>Conexibacter</taxon>
    </lineage>
</organism>
<dbReference type="GO" id="GO:0047360">
    <property type="term" value="F:undecaprenyl-phosphate galactose phosphotransferase activity"/>
    <property type="evidence" value="ECO:0007669"/>
    <property type="project" value="UniProtKB-EC"/>
</dbReference>
<feature type="domain" description="Bacterial sugar transferase" evidence="8">
    <location>
        <begin position="293"/>
        <end position="481"/>
    </location>
</feature>
<feature type="transmembrane region" description="Helical" evidence="7">
    <location>
        <begin position="38"/>
        <end position="59"/>
    </location>
</feature>
<feature type="transmembrane region" description="Helical" evidence="7">
    <location>
        <begin position="298"/>
        <end position="319"/>
    </location>
</feature>
<dbReference type="Gene3D" id="3.40.50.720">
    <property type="entry name" value="NAD(P)-binding Rossmann-like Domain"/>
    <property type="match status" value="1"/>
</dbReference>
<keyword evidence="4 7" id="KW-0812">Transmembrane</keyword>
<evidence type="ECO:0000256" key="4">
    <source>
        <dbReference type="ARBA" id="ARBA00022692"/>
    </source>
</evidence>
<dbReference type="NCBIfam" id="TIGR03025">
    <property type="entry name" value="EPS_sugtrans"/>
    <property type="match status" value="1"/>
</dbReference>